<sequence>MSVIQRRGHLSSSSAATSLLENLPRHFEESLSETEKANIVRGGRLDYQPTLVDPILKVLVNGGEPSPLLCQNEGVPILLGWSNEGLAVSSACSFQHMGRYEAHVLGENRDHQKGNLWDKELVHIVRSVNNC</sequence>
<feature type="non-terminal residue" evidence="1">
    <location>
        <position position="1"/>
    </location>
</feature>
<reference evidence="1" key="1">
    <citation type="submission" date="2018-05" db="EMBL/GenBank/DDBJ databases">
        <title>Draft genome of Mucuna pruriens seed.</title>
        <authorList>
            <person name="Nnadi N.E."/>
            <person name="Vos R."/>
            <person name="Hasami M.H."/>
            <person name="Devisetty U.K."/>
            <person name="Aguiy J.C."/>
        </authorList>
    </citation>
    <scope>NUCLEOTIDE SEQUENCE [LARGE SCALE GENOMIC DNA]</scope>
    <source>
        <strain evidence="1">JCA_2017</strain>
    </source>
</reference>
<name>A0A371ETS7_MUCPR</name>
<keyword evidence="2" id="KW-1185">Reference proteome</keyword>
<evidence type="ECO:0000313" key="1">
    <source>
        <dbReference type="EMBL" id="RDX69404.1"/>
    </source>
</evidence>
<evidence type="ECO:0000313" key="2">
    <source>
        <dbReference type="Proteomes" id="UP000257109"/>
    </source>
</evidence>
<gene>
    <name evidence="1" type="ORF">CR513_51486</name>
</gene>
<dbReference type="AlphaFoldDB" id="A0A371ETS7"/>
<dbReference type="Proteomes" id="UP000257109">
    <property type="component" value="Unassembled WGS sequence"/>
</dbReference>
<comment type="caution">
    <text evidence="1">The sequence shown here is derived from an EMBL/GenBank/DDBJ whole genome shotgun (WGS) entry which is preliminary data.</text>
</comment>
<protein>
    <submittedName>
        <fullName evidence="1">Uncharacterized protein</fullName>
    </submittedName>
</protein>
<organism evidence="1 2">
    <name type="scientific">Mucuna pruriens</name>
    <name type="common">Velvet bean</name>
    <name type="synonym">Dolichos pruriens</name>
    <dbReference type="NCBI Taxonomy" id="157652"/>
    <lineage>
        <taxon>Eukaryota</taxon>
        <taxon>Viridiplantae</taxon>
        <taxon>Streptophyta</taxon>
        <taxon>Embryophyta</taxon>
        <taxon>Tracheophyta</taxon>
        <taxon>Spermatophyta</taxon>
        <taxon>Magnoliopsida</taxon>
        <taxon>eudicotyledons</taxon>
        <taxon>Gunneridae</taxon>
        <taxon>Pentapetalae</taxon>
        <taxon>rosids</taxon>
        <taxon>fabids</taxon>
        <taxon>Fabales</taxon>
        <taxon>Fabaceae</taxon>
        <taxon>Papilionoideae</taxon>
        <taxon>50 kb inversion clade</taxon>
        <taxon>NPAAA clade</taxon>
        <taxon>indigoferoid/millettioid clade</taxon>
        <taxon>Phaseoleae</taxon>
        <taxon>Mucuna</taxon>
    </lineage>
</organism>
<dbReference type="EMBL" id="QJKJ01012126">
    <property type="protein sequence ID" value="RDX69404.1"/>
    <property type="molecule type" value="Genomic_DNA"/>
</dbReference>
<proteinExistence type="predicted"/>
<accession>A0A371ETS7</accession>